<dbReference type="GO" id="GO:0005524">
    <property type="term" value="F:ATP binding"/>
    <property type="evidence" value="ECO:0007669"/>
    <property type="project" value="UniProtKB-UniRule"/>
</dbReference>
<evidence type="ECO:0000256" key="4">
    <source>
        <dbReference type="ARBA" id="ARBA00022741"/>
    </source>
</evidence>
<feature type="domain" description="Helicase C-terminal" evidence="14">
    <location>
        <begin position="546"/>
        <end position="703"/>
    </location>
</feature>
<dbReference type="InterPro" id="IPR001650">
    <property type="entry name" value="Helicase_C-like"/>
</dbReference>
<dbReference type="GO" id="GO:0043138">
    <property type="term" value="F:3'-5' DNA helicase activity"/>
    <property type="evidence" value="ECO:0007669"/>
    <property type="project" value="UniProtKB-EC"/>
</dbReference>
<comment type="caution">
    <text evidence="15">The sequence shown here is derived from an EMBL/GenBank/DDBJ whole genome shotgun (WGS) entry which is preliminary data.</text>
</comment>
<comment type="caution">
    <text evidence="12">Lacks conserved residue(s) required for the propagation of feature annotation.</text>
</comment>
<comment type="subunit">
    <text evidence="12">Component of the replication restart primosome.</text>
</comment>
<dbReference type="GO" id="GO:0046872">
    <property type="term" value="F:metal ion binding"/>
    <property type="evidence" value="ECO:0007669"/>
    <property type="project" value="UniProtKB-KW"/>
</dbReference>
<dbReference type="InterPro" id="IPR041222">
    <property type="entry name" value="PriA_3primeBD"/>
</dbReference>
<dbReference type="FunFam" id="3.40.50.300:FF:000489">
    <property type="entry name" value="Primosome assembly protein PriA"/>
    <property type="match status" value="1"/>
</dbReference>
<evidence type="ECO:0000259" key="14">
    <source>
        <dbReference type="PROSITE" id="PS51194"/>
    </source>
</evidence>
<evidence type="ECO:0000256" key="11">
    <source>
        <dbReference type="ARBA" id="ARBA00048988"/>
    </source>
</evidence>
<evidence type="ECO:0000256" key="8">
    <source>
        <dbReference type="ARBA" id="ARBA00022840"/>
    </source>
</evidence>
<keyword evidence="5 12" id="KW-0378">Hydrolase</keyword>
<dbReference type="Pfam" id="PF18074">
    <property type="entry name" value="PriA_C"/>
    <property type="match status" value="1"/>
</dbReference>
<feature type="binding site" evidence="12">
    <location>
        <position position="511"/>
    </location>
    <ligand>
        <name>Zn(2+)</name>
        <dbReference type="ChEBI" id="CHEBI:29105"/>
        <label>1</label>
    </ligand>
</feature>
<dbReference type="SUPFAM" id="SSF52540">
    <property type="entry name" value="P-loop containing nucleoside triphosphate hydrolases"/>
    <property type="match status" value="2"/>
</dbReference>
<evidence type="ECO:0000256" key="12">
    <source>
        <dbReference type="HAMAP-Rule" id="MF_00983"/>
    </source>
</evidence>
<protein>
    <recommendedName>
        <fullName evidence="12">Replication restart protein PriA</fullName>
    </recommendedName>
    <alternativeName>
        <fullName evidence="12">ATP-dependent DNA helicase PriA</fullName>
        <ecNumber evidence="12">5.6.2.4</ecNumber>
    </alternativeName>
    <alternativeName>
        <fullName evidence="12">DNA 3'-5' helicase PriA</fullName>
    </alternativeName>
</protein>
<dbReference type="GO" id="GO:0006269">
    <property type="term" value="P:DNA replication, synthesis of primer"/>
    <property type="evidence" value="ECO:0007669"/>
    <property type="project" value="UniProtKB-KW"/>
</dbReference>
<dbReference type="EMBL" id="PISP01000007">
    <property type="protein sequence ID" value="PKD42390.1"/>
    <property type="molecule type" value="Genomic_DNA"/>
</dbReference>
<dbReference type="CDD" id="cd18804">
    <property type="entry name" value="SF2_C_priA"/>
    <property type="match status" value="1"/>
</dbReference>
<feature type="binding site" evidence="12">
    <location>
        <position position="554"/>
    </location>
    <ligand>
        <name>Zn(2+)</name>
        <dbReference type="ChEBI" id="CHEBI:29105"/>
        <label>1</label>
    </ligand>
</feature>
<dbReference type="OrthoDB" id="9759544at2"/>
<dbReference type="Gene3D" id="3.40.1440.60">
    <property type="entry name" value="PriA, 3(prime) DNA-binding domain"/>
    <property type="match status" value="1"/>
</dbReference>
<dbReference type="GO" id="GO:0006302">
    <property type="term" value="P:double-strand break repair"/>
    <property type="evidence" value="ECO:0007669"/>
    <property type="project" value="InterPro"/>
</dbReference>
<dbReference type="PROSITE" id="PS51194">
    <property type="entry name" value="HELICASE_CTER"/>
    <property type="match status" value="1"/>
</dbReference>
<dbReference type="GO" id="GO:1990077">
    <property type="term" value="C:primosome complex"/>
    <property type="evidence" value="ECO:0007669"/>
    <property type="project" value="UniProtKB-UniRule"/>
</dbReference>
<evidence type="ECO:0000256" key="7">
    <source>
        <dbReference type="ARBA" id="ARBA00022833"/>
    </source>
</evidence>
<keyword evidence="9 12" id="KW-0238">DNA-binding</keyword>
<dbReference type="PROSITE" id="PS51192">
    <property type="entry name" value="HELICASE_ATP_BIND_1"/>
    <property type="match status" value="1"/>
</dbReference>
<dbReference type="InterPro" id="IPR014001">
    <property type="entry name" value="Helicase_ATP-bd"/>
</dbReference>
<evidence type="ECO:0000256" key="2">
    <source>
        <dbReference type="ARBA" id="ARBA00022705"/>
    </source>
</evidence>
<dbReference type="AlphaFoldDB" id="A0A2N0VE04"/>
<accession>A0A2N0VE04</accession>
<dbReference type="GO" id="GO:0003677">
    <property type="term" value="F:DNA binding"/>
    <property type="evidence" value="ECO:0007669"/>
    <property type="project" value="UniProtKB-UniRule"/>
</dbReference>
<dbReference type="Pfam" id="PF00271">
    <property type="entry name" value="Helicase_C"/>
    <property type="match status" value="1"/>
</dbReference>
<keyword evidence="10 12" id="KW-0413">Isomerase</keyword>
<dbReference type="Pfam" id="PF00270">
    <property type="entry name" value="DEAD"/>
    <property type="match status" value="1"/>
</dbReference>
<dbReference type="HAMAP" id="MF_00983">
    <property type="entry name" value="PriA"/>
    <property type="match status" value="1"/>
</dbReference>
<dbReference type="Gene3D" id="3.40.50.300">
    <property type="entry name" value="P-loop containing nucleotide triphosphate hydrolases"/>
    <property type="match status" value="2"/>
</dbReference>
<dbReference type="Pfam" id="PF17764">
    <property type="entry name" value="PriA_3primeBD"/>
    <property type="match status" value="1"/>
</dbReference>
<reference evidence="15 16" key="1">
    <citation type="submission" date="2017-11" db="EMBL/GenBank/DDBJ databases">
        <title>Rhodohalobacter 15182 sp. nov., isolated from a salt lake.</title>
        <authorList>
            <person name="Han S."/>
        </authorList>
    </citation>
    <scope>NUCLEOTIDE SEQUENCE [LARGE SCALE GENOMIC DNA]</scope>
    <source>
        <strain evidence="15 16">15182</strain>
    </source>
</reference>
<feature type="binding site" evidence="12">
    <location>
        <position position="514"/>
    </location>
    <ligand>
        <name>Zn(2+)</name>
        <dbReference type="ChEBI" id="CHEBI:29105"/>
        <label>1</label>
    </ligand>
</feature>
<keyword evidence="8 12" id="KW-0067">ATP-binding</keyword>
<keyword evidence="2 12" id="KW-0235">DNA replication</keyword>
<comment type="similarity">
    <text evidence="12">Belongs to the helicase family. PriA subfamily.</text>
</comment>
<evidence type="ECO:0000313" key="16">
    <source>
        <dbReference type="Proteomes" id="UP000233398"/>
    </source>
</evidence>
<dbReference type="CDD" id="cd17929">
    <property type="entry name" value="DEXHc_priA"/>
    <property type="match status" value="1"/>
</dbReference>
<evidence type="ECO:0000256" key="3">
    <source>
        <dbReference type="ARBA" id="ARBA00022723"/>
    </source>
</evidence>
<dbReference type="InterPro" id="IPR042115">
    <property type="entry name" value="PriA_3primeBD_sf"/>
</dbReference>
<dbReference type="GO" id="GO:0006310">
    <property type="term" value="P:DNA recombination"/>
    <property type="evidence" value="ECO:0007669"/>
    <property type="project" value="InterPro"/>
</dbReference>
<keyword evidence="6 12" id="KW-0347">Helicase</keyword>
<proteinExistence type="inferred from homology"/>
<dbReference type="Proteomes" id="UP000233398">
    <property type="component" value="Unassembled WGS sequence"/>
</dbReference>
<comment type="function">
    <text evidence="12">Initiates the restart of stalled replication forks, which reloads the replicative helicase on sites other than the origin of replication. Recognizes and binds to abandoned replication forks and remodels them to uncover a helicase loading site. Promotes assembly of the primosome at these replication forks.</text>
</comment>
<gene>
    <name evidence="12 15" type="primary">priA</name>
    <name evidence="15" type="ORF">CWD77_15225</name>
</gene>
<evidence type="ECO:0000259" key="13">
    <source>
        <dbReference type="PROSITE" id="PS51192"/>
    </source>
</evidence>
<dbReference type="EC" id="5.6.2.4" evidence="12"/>
<dbReference type="GO" id="GO:0016887">
    <property type="term" value="F:ATP hydrolysis activity"/>
    <property type="evidence" value="ECO:0007669"/>
    <property type="project" value="RHEA"/>
</dbReference>
<dbReference type="InterPro" id="IPR011545">
    <property type="entry name" value="DEAD/DEAH_box_helicase_dom"/>
</dbReference>
<dbReference type="InterPro" id="IPR005259">
    <property type="entry name" value="PriA"/>
</dbReference>
<feature type="binding site" evidence="12">
    <location>
        <position position="551"/>
    </location>
    <ligand>
        <name>Zn(2+)</name>
        <dbReference type="ChEBI" id="CHEBI:29105"/>
        <label>1</label>
    </ligand>
</feature>
<organism evidence="15 16">
    <name type="scientific">Rhodohalobacter barkolensis</name>
    <dbReference type="NCBI Taxonomy" id="2053187"/>
    <lineage>
        <taxon>Bacteria</taxon>
        <taxon>Pseudomonadati</taxon>
        <taxon>Balneolota</taxon>
        <taxon>Balneolia</taxon>
        <taxon>Balneolales</taxon>
        <taxon>Balneolaceae</taxon>
        <taxon>Rhodohalobacter</taxon>
    </lineage>
</organism>
<keyword evidence="4 12" id="KW-0547">Nucleotide-binding</keyword>
<dbReference type="NCBIfam" id="TIGR00595">
    <property type="entry name" value="priA"/>
    <property type="match status" value="1"/>
</dbReference>
<evidence type="ECO:0000256" key="10">
    <source>
        <dbReference type="ARBA" id="ARBA00023235"/>
    </source>
</evidence>
<evidence type="ECO:0000313" key="15">
    <source>
        <dbReference type="EMBL" id="PKD42390.1"/>
    </source>
</evidence>
<evidence type="ECO:0000256" key="6">
    <source>
        <dbReference type="ARBA" id="ARBA00022806"/>
    </source>
</evidence>
<keyword evidence="7" id="KW-0862">Zinc</keyword>
<evidence type="ECO:0000256" key="5">
    <source>
        <dbReference type="ARBA" id="ARBA00022801"/>
    </source>
</evidence>
<comment type="catalytic activity">
    <reaction evidence="11 12">
        <text>ATP + H2O = ADP + phosphate + H(+)</text>
        <dbReference type="Rhea" id="RHEA:13065"/>
        <dbReference type="ChEBI" id="CHEBI:15377"/>
        <dbReference type="ChEBI" id="CHEBI:15378"/>
        <dbReference type="ChEBI" id="CHEBI:30616"/>
        <dbReference type="ChEBI" id="CHEBI:43474"/>
        <dbReference type="ChEBI" id="CHEBI:456216"/>
        <dbReference type="EC" id="5.6.2.4"/>
    </reaction>
</comment>
<evidence type="ECO:0000256" key="1">
    <source>
        <dbReference type="ARBA" id="ARBA00022515"/>
    </source>
</evidence>
<evidence type="ECO:0000256" key="9">
    <source>
        <dbReference type="ARBA" id="ARBA00023125"/>
    </source>
</evidence>
<feature type="domain" description="Helicase ATP-binding" evidence="13">
    <location>
        <begin position="284"/>
        <end position="451"/>
    </location>
</feature>
<dbReference type="SMART" id="SM00487">
    <property type="entry name" value="DEXDc"/>
    <property type="match status" value="1"/>
</dbReference>
<dbReference type="InterPro" id="IPR027417">
    <property type="entry name" value="P-loop_NTPase"/>
</dbReference>
<dbReference type="InterPro" id="IPR041236">
    <property type="entry name" value="PriA_C"/>
</dbReference>
<comment type="catalytic activity">
    <reaction evidence="12">
        <text>Couples ATP hydrolysis with the unwinding of duplex DNA by translocating in the 3'-5' direction.</text>
        <dbReference type="EC" id="5.6.2.4"/>
    </reaction>
</comment>
<dbReference type="SMART" id="SM00490">
    <property type="entry name" value="HELICc"/>
    <property type="match status" value="1"/>
</dbReference>
<keyword evidence="16" id="KW-1185">Reference proteome</keyword>
<dbReference type="GO" id="GO:0006270">
    <property type="term" value="P:DNA replication initiation"/>
    <property type="evidence" value="ECO:0007669"/>
    <property type="project" value="TreeGrafter"/>
</dbReference>
<dbReference type="RefSeq" id="WP_101074466.1">
    <property type="nucleotide sequence ID" value="NZ_PISP01000007.1"/>
</dbReference>
<keyword evidence="1 12" id="KW-0639">Primosome</keyword>
<keyword evidence="3" id="KW-0479">Metal-binding</keyword>
<dbReference type="PANTHER" id="PTHR30580">
    <property type="entry name" value="PRIMOSOMAL PROTEIN N"/>
    <property type="match status" value="1"/>
</dbReference>
<name>A0A2N0VE04_9BACT</name>
<dbReference type="PANTHER" id="PTHR30580:SF0">
    <property type="entry name" value="PRIMOSOMAL PROTEIN N"/>
    <property type="match status" value="1"/>
</dbReference>
<sequence length="808" mass="92214">MNKQFADIAFPTAVRQVFTYETRDDSIKPGMRVWVPLRNEFAIGMVVRVHDNKPDFETRPIERILDSDPIMNETVLNLTEWIHRFYYCSWGEAIQAALPVGLNFSSEKRLRVKKGFKAEITEEELAILKEIEEKSITLKEAEKRWRDGKGKTFFKKALQHGWITIWEEPRQKVDFKKVKHWQIKKGVDPGSVLEGLTENERETKWVQAFEKLTTLDLPMPNSELQEMDDLFTSYSLNRIEKEGWIESVDLPVKGEEIYKGVFEPEKLNSLLDQQEDAFEQIRDALDAETFKSFLLFGVTGSGKTEVYIHALKHALDQGRGGLVLVPEIALTPQTVKRFYQIFGDQIAVLHSRLNEREKYEAWQSLKSGEKRIAIGPRSAVFAPVENLGLIVVDEEHDNSYKQFDPAPRYHARDVAIMRAHMEGAVTILGSATPGMVSVQAVKEEKHTLLHLPIRPTGTMPEVSILDMKEYKSAMRGPLTVELYDETKKALDRKEQVIFLYNRRGFASFMQCEDCGHIPESPESSTSLTYHKRKNILLDHYSGYSRRADSRCEMCGSSNLKTKGSGTQQVEEQVQELFPDARLLRMDMDTTSGKDGHQKIYDQFLSGNADILIGTQIVAKGLDFPNVTVVGVVNADTELAFPSFRAGERMYQLLSQVAGRAGRAEKPGVVYVQTWKPDHPAIKCARTHDFKTFARYELHQREMLMFPPYSRMIVFQFKSQSWSKVQTVADKFCDAMRMVVGENPVMGPSPSVIEWMSGKYQWEANIKLDRKYNGHAIEKLLNTIFAKYDAIKPKGAGAVRINVDVDAVE</sequence>